<dbReference type="OrthoDB" id="7204249at2"/>
<evidence type="ECO:0000313" key="4">
    <source>
        <dbReference type="Proteomes" id="UP000325255"/>
    </source>
</evidence>
<evidence type="ECO:0000313" key="3">
    <source>
        <dbReference type="EMBL" id="KAA5610144.1"/>
    </source>
</evidence>
<feature type="domain" description="DUF2382" evidence="2">
    <location>
        <begin position="84"/>
        <end position="190"/>
    </location>
</feature>
<feature type="region of interest" description="Disordered" evidence="1">
    <location>
        <begin position="194"/>
        <end position="257"/>
    </location>
</feature>
<sequence>MPSDNSNFARTGEFANKSTTNVLNTAFGAGLAWLDLWTNFQRELQRASFQSFSSYSPTAGTRISGSVPQRYTERSTDGIQVVPVGEERLNVATRTVPGEVTRVRRRVVSQPVEQQVTLRDEKVVIERRRPSATDGRNNVLTETVIELSDSRQVPTVWKSLHVAEEVVLRKQVTERTERVRETVRRDVVDVEHENGPAEFAAKEIGSTPVTLLHGTEEHRGPAPTPAAKPGEEERRSLEEVGEKKAGPGQPPQPPRKP</sequence>
<dbReference type="InterPro" id="IPR019060">
    <property type="entry name" value="DUF2382"/>
</dbReference>
<evidence type="ECO:0000256" key="1">
    <source>
        <dbReference type="SAM" id="MobiDB-lite"/>
    </source>
</evidence>
<evidence type="ECO:0000259" key="2">
    <source>
        <dbReference type="Pfam" id="PF09557"/>
    </source>
</evidence>
<dbReference type="Pfam" id="PF09557">
    <property type="entry name" value="DUF2382"/>
    <property type="match status" value="1"/>
</dbReference>
<feature type="compositionally biased region" description="Basic and acidic residues" evidence="1">
    <location>
        <begin position="229"/>
        <end position="245"/>
    </location>
</feature>
<keyword evidence="4" id="KW-1185">Reference proteome</keyword>
<dbReference type="EMBL" id="VWPK01000037">
    <property type="protein sequence ID" value="KAA5610144.1"/>
    <property type="molecule type" value="Genomic_DNA"/>
</dbReference>
<reference evidence="3 4" key="1">
    <citation type="submission" date="2019-09" db="EMBL/GenBank/DDBJ databases">
        <title>Genome sequence of Rhodovastum atsumiense, a diverse member of the Acetobacteraceae family of non-sulfur purple photosynthetic bacteria.</title>
        <authorList>
            <person name="Meyer T."/>
            <person name="Kyndt J."/>
        </authorList>
    </citation>
    <scope>NUCLEOTIDE SEQUENCE [LARGE SCALE GENOMIC DNA]</scope>
    <source>
        <strain evidence="3 4">DSM 21279</strain>
    </source>
</reference>
<organism evidence="3 4">
    <name type="scientific">Rhodovastum atsumiense</name>
    <dbReference type="NCBI Taxonomy" id="504468"/>
    <lineage>
        <taxon>Bacteria</taxon>
        <taxon>Pseudomonadati</taxon>
        <taxon>Pseudomonadota</taxon>
        <taxon>Alphaproteobacteria</taxon>
        <taxon>Acetobacterales</taxon>
        <taxon>Acetobacteraceae</taxon>
        <taxon>Rhodovastum</taxon>
    </lineage>
</organism>
<name>A0A5M6IPE0_9PROT</name>
<dbReference type="AlphaFoldDB" id="A0A5M6IPE0"/>
<feature type="compositionally biased region" description="Pro residues" evidence="1">
    <location>
        <begin position="248"/>
        <end position="257"/>
    </location>
</feature>
<proteinExistence type="predicted"/>
<accession>A0A5M6IPE0</accession>
<protein>
    <submittedName>
        <fullName evidence="3">DUF2382 domain-containing protein</fullName>
    </submittedName>
</protein>
<comment type="caution">
    <text evidence="3">The sequence shown here is derived from an EMBL/GenBank/DDBJ whole genome shotgun (WGS) entry which is preliminary data.</text>
</comment>
<dbReference type="Proteomes" id="UP000325255">
    <property type="component" value="Unassembled WGS sequence"/>
</dbReference>
<gene>
    <name evidence="3" type="ORF">F1189_20630</name>
</gene>